<dbReference type="AlphaFoldDB" id="S3D8F2"/>
<dbReference type="KEGG" id="glz:GLAREA_07048"/>
<sequence length="78" mass="9088">MGELSESEDEEDKTDEKEKKALNDFKDKWSKYYMEKLKEFSGGCFSDANAPKGFVEELKELIDKEIQHQKTLEFGSTE</sequence>
<feature type="compositionally biased region" description="Acidic residues" evidence="1">
    <location>
        <begin position="1"/>
        <end position="13"/>
    </location>
</feature>
<dbReference type="HOGENOM" id="CLU_2622236_0_0_1"/>
<proteinExistence type="predicted"/>
<evidence type="ECO:0000256" key="1">
    <source>
        <dbReference type="SAM" id="MobiDB-lite"/>
    </source>
</evidence>
<protein>
    <submittedName>
        <fullName evidence="2">Uncharacterized protein</fullName>
    </submittedName>
</protein>
<dbReference type="Proteomes" id="UP000016922">
    <property type="component" value="Unassembled WGS sequence"/>
</dbReference>
<dbReference type="RefSeq" id="XP_008079187.1">
    <property type="nucleotide sequence ID" value="XM_008080996.1"/>
</dbReference>
<evidence type="ECO:0000313" key="2">
    <source>
        <dbReference type="EMBL" id="EPE34035.1"/>
    </source>
</evidence>
<organism evidence="2 3">
    <name type="scientific">Glarea lozoyensis (strain ATCC 20868 / MF5171)</name>
    <dbReference type="NCBI Taxonomy" id="1116229"/>
    <lineage>
        <taxon>Eukaryota</taxon>
        <taxon>Fungi</taxon>
        <taxon>Dikarya</taxon>
        <taxon>Ascomycota</taxon>
        <taxon>Pezizomycotina</taxon>
        <taxon>Leotiomycetes</taxon>
        <taxon>Helotiales</taxon>
        <taxon>Helotiaceae</taxon>
        <taxon>Glarea</taxon>
    </lineage>
</organism>
<reference evidence="2 3" key="1">
    <citation type="journal article" date="2013" name="BMC Genomics">
        <title>Genomics-driven discovery of the pneumocandin biosynthetic gene cluster in the fungus Glarea lozoyensis.</title>
        <authorList>
            <person name="Chen L."/>
            <person name="Yue Q."/>
            <person name="Zhang X."/>
            <person name="Xiang M."/>
            <person name="Wang C."/>
            <person name="Li S."/>
            <person name="Che Y."/>
            <person name="Ortiz-Lopez F.J."/>
            <person name="Bills G.F."/>
            <person name="Liu X."/>
            <person name="An Z."/>
        </authorList>
    </citation>
    <scope>NUCLEOTIDE SEQUENCE [LARGE SCALE GENOMIC DNA]</scope>
    <source>
        <strain evidence="3">ATCC 20868 / MF5171</strain>
    </source>
</reference>
<name>S3D8F2_GLAL2</name>
<gene>
    <name evidence="2" type="ORF">GLAREA_07048</name>
</gene>
<accession>S3D8F2</accession>
<keyword evidence="3" id="KW-1185">Reference proteome</keyword>
<dbReference type="GeneID" id="19466101"/>
<evidence type="ECO:0000313" key="3">
    <source>
        <dbReference type="Proteomes" id="UP000016922"/>
    </source>
</evidence>
<feature type="region of interest" description="Disordered" evidence="1">
    <location>
        <begin position="1"/>
        <end position="20"/>
    </location>
</feature>
<dbReference type="EMBL" id="KE145357">
    <property type="protein sequence ID" value="EPE34035.1"/>
    <property type="molecule type" value="Genomic_DNA"/>
</dbReference>